<keyword evidence="2" id="KW-0472">Membrane</keyword>
<keyword evidence="1" id="KW-0597">Phosphoprotein</keyword>
<comment type="caution">
    <text evidence="4">The sequence shown here is derived from an EMBL/GenBank/DDBJ whole genome shotgun (WGS) entry which is preliminary data.</text>
</comment>
<keyword evidence="2" id="KW-0812">Transmembrane</keyword>
<dbReference type="InterPro" id="IPR011129">
    <property type="entry name" value="CSD"/>
</dbReference>
<dbReference type="PANTHER" id="PTHR12962">
    <property type="entry name" value="CALCIUM-REGULATED HEAT STABLE PROTEIN CRHSP-24-RELATED"/>
    <property type="match status" value="1"/>
</dbReference>
<name>A0ABU3R4C5_9GAMM</name>
<dbReference type="InterPro" id="IPR002059">
    <property type="entry name" value="CSP_DNA-bd"/>
</dbReference>
<feature type="transmembrane region" description="Helical" evidence="2">
    <location>
        <begin position="178"/>
        <end position="197"/>
    </location>
</feature>
<dbReference type="SMART" id="SM00357">
    <property type="entry name" value="CSP"/>
    <property type="match status" value="1"/>
</dbReference>
<organism evidence="4 5">
    <name type="scientific">Psychrosphaera aquimarina</name>
    <dbReference type="NCBI Taxonomy" id="2044854"/>
    <lineage>
        <taxon>Bacteria</taxon>
        <taxon>Pseudomonadati</taxon>
        <taxon>Pseudomonadota</taxon>
        <taxon>Gammaproteobacteria</taxon>
        <taxon>Alteromonadales</taxon>
        <taxon>Pseudoalteromonadaceae</taxon>
        <taxon>Psychrosphaera</taxon>
    </lineage>
</organism>
<feature type="transmembrane region" description="Helical" evidence="2">
    <location>
        <begin position="118"/>
        <end position="135"/>
    </location>
</feature>
<dbReference type="Pfam" id="PF00313">
    <property type="entry name" value="CSD"/>
    <property type="match status" value="1"/>
</dbReference>
<dbReference type="SUPFAM" id="SSF50249">
    <property type="entry name" value="Nucleic acid-binding proteins"/>
    <property type="match status" value="1"/>
</dbReference>
<feature type="transmembrane region" description="Helical" evidence="2">
    <location>
        <begin position="92"/>
        <end position="112"/>
    </location>
</feature>
<evidence type="ECO:0000259" key="3">
    <source>
        <dbReference type="PROSITE" id="PS51857"/>
    </source>
</evidence>
<evidence type="ECO:0000256" key="1">
    <source>
        <dbReference type="ARBA" id="ARBA00022553"/>
    </source>
</evidence>
<dbReference type="InterPro" id="IPR010718">
    <property type="entry name" value="DUF1294"/>
</dbReference>
<dbReference type="CDD" id="cd04458">
    <property type="entry name" value="CSP_CDS"/>
    <property type="match status" value="1"/>
</dbReference>
<gene>
    <name evidence="4" type="ORF">RT723_15275</name>
</gene>
<protein>
    <submittedName>
        <fullName evidence="4">Cold shock and DUF1294 domain-containing protein</fullName>
    </submittedName>
</protein>
<evidence type="ECO:0000313" key="4">
    <source>
        <dbReference type="EMBL" id="MDU0114327.1"/>
    </source>
</evidence>
<dbReference type="EMBL" id="JAWCUA010000010">
    <property type="protein sequence ID" value="MDU0114327.1"/>
    <property type="molecule type" value="Genomic_DNA"/>
</dbReference>
<dbReference type="PANTHER" id="PTHR12962:SF1">
    <property type="entry name" value="COLD SHOCK DOMAIN-CONTAINING PROTEIN CG9705"/>
    <property type="match status" value="1"/>
</dbReference>
<dbReference type="RefSeq" id="WP_315947949.1">
    <property type="nucleotide sequence ID" value="NZ_JAWCUA010000010.1"/>
</dbReference>
<keyword evidence="2" id="KW-1133">Transmembrane helix</keyword>
<sequence length="216" mass="24752">MKLKGKIISWNDDKGFGFVEPKGGGERAFVHVKAFTSRSRRPVNGDQIIYELVYEKNNQYKAENIKFTSQATNQSLKLQSNNTRHNKNENSVAGKFTFIFFLTLCLLVLFGVLPITVLGIYLLMSVLTFCFYAIDKSAAKNGRWRTAESTLHLLSLTGGWPGAYLAQKKLRHKSIKKTFQRVFWLTVWINILILIWLQTELGTYLLNDLIINRLNA</sequence>
<accession>A0ABU3R4C5</accession>
<evidence type="ECO:0000313" key="5">
    <source>
        <dbReference type="Proteomes" id="UP001257914"/>
    </source>
</evidence>
<dbReference type="Proteomes" id="UP001257914">
    <property type="component" value="Unassembled WGS sequence"/>
</dbReference>
<feature type="domain" description="CSD" evidence="3">
    <location>
        <begin position="2"/>
        <end position="67"/>
    </location>
</feature>
<dbReference type="PROSITE" id="PS51857">
    <property type="entry name" value="CSD_2"/>
    <property type="match status" value="1"/>
</dbReference>
<dbReference type="InterPro" id="IPR012340">
    <property type="entry name" value="NA-bd_OB-fold"/>
</dbReference>
<dbReference type="Gene3D" id="2.40.50.140">
    <property type="entry name" value="Nucleic acid-binding proteins"/>
    <property type="match status" value="1"/>
</dbReference>
<evidence type="ECO:0000256" key="2">
    <source>
        <dbReference type="SAM" id="Phobius"/>
    </source>
</evidence>
<proteinExistence type="predicted"/>
<reference evidence="4 5" key="1">
    <citation type="submission" date="2023-10" db="EMBL/GenBank/DDBJ databases">
        <title>Psychrosphaera aquimaarina strain SW33 isolated from seawater.</title>
        <authorList>
            <person name="Bayburt H."/>
            <person name="Kim J.M."/>
            <person name="Choi B.J."/>
            <person name="Jeon C.O."/>
        </authorList>
    </citation>
    <scope>NUCLEOTIDE SEQUENCE [LARGE SCALE GENOMIC DNA]</scope>
    <source>
        <strain evidence="4 5">KCTC 52743</strain>
    </source>
</reference>
<dbReference type="Pfam" id="PF06961">
    <property type="entry name" value="DUF1294"/>
    <property type="match status" value="1"/>
</dbReference>
<dbReference type="InterPro" id="IPR052069">
    <property type="entry name" value="Ca-reg_mRNA-binding_domain"/>
</dbReference>
<keyword evidence="5" id="KW-1185">Reference proteome</keyword>